<dbReference type="Gene3D" id="3.30.450.20">
    <property type="entry name" value="PAS domain"/>
    <property type="match status" value="1"/>
</dbReference>
<dbReference type="Proteomes" id="UP000807825">
    <property type="component" value="Unassembled WGS sequence"/>
</dbReference>
<dbReference type="InterPro" id="IPR004089">
    <property type="entry name" value="MCPsignal_dom"/>
</dbReference>
<evidence type="ECO:0000256" key="3">
    <source>
        <dbReference type="PROSITE-ProRule" id="PRU00284"/>
    </source>
</evidence>
<keyword evidence="4" id="KW-0472">Membrane</keyword>
<dbReference type="Pfam" id="PF00015">
    <property type="entry name" value="MCPsignal"/>
    <property type="match status" value="1"/>
</dbReference>
<dbReference type="PANTHER" id="PTHR32089:SF112">
    <property type="entry name" value="LYSOZYME-LIKE PROTEIN-RELATED"/>
    <property type="match status" value="1"/>
</dbReference>
<evidence type="ECO:0000256" key="2">
    <source>
        <dbReference type="ARBA" id="ARBA00029447"/>
    </source>
</evidence>
<dbReference type="CDD" id="cd18774">
    <property type="entry name" value="PDC2_HK_sensor"/>
    <property type="match status" value="1"/>
</dbReference>
<evidence type="ECO:0000259" key="5">
    <source>
        <dbReference type="PROSITE" id="PS50111"/>
    </source>
</evidence>
<organism evidence="7 8">
    <name type="scientific">Desulfomonile tiedjei</name>
    <dbReference type="NCBI Taxonomy" id="2358"/>
    <lineage>
        <taxon>Bacteria</taxon>
        <taxon>Pseudomonadati</taxon>
        <taxon>Thermodesulfobacteriota</taxon>
        <taxon>Desulfomonilia</taxon>
        <taxon>Desulfomonilales</taxon>
        <taxon>Desulfomonilaceae</taxon>
        <taxon>Desulfomonile</taxon>
    </lineage>
</organism>
<dbReference type="PROSITE" id="PS50885">
    <property type="entry name" value="HAMP"/>
    <property type="match status" value="1"/>
</dbReference>
<dbReference type="InterPro" id="IPR003660">
    <property type="entry name" value="HAMP_dom"/>
</dbReference>
<evidence type="ECO:0000259" key="6">
    <source>
        <dbReference type="PROSITE" id="PS50885"/>
    </source>
</evidence>
<accession>A0A9D6V984</accession>
<reference evidence="7" key="1">
    <citation type="submission" date="2020-07" db="EMBL/GenBank/DDBJ databases">
        <title>Huge and variable diversity of episymbiotic CPR bacteria and DPANN archaea in groundwater ecosystems.</title>
        <authorList>
            <person name="He C.Y."/>
            <person name="Keren R."/>
            <person name="Whittaker M."/>
            <person name="Farag I.F."/>
            <person name="Doudna J."/>
            <person name="Cate J.H.D."/>
            <person name="Banfield J.F."/>
        </authorList>
    </citation>
    <scope>NUCLEOTIDE SEQUENCE</scope>
    <source>
        <strain evidence="7">NC_groundwater_1664_Pr3_B-0.1um_52_9</strain>
    </source>
</reference>
<keyword evidence="1 3" id="KW-0807">Transducer</keyword>
<dbReference type="PANTHER" id="PTHR32089">
    <property type="entry name" value="METHYL-ACCEPTING CHEMOTAXIS PROTEIN MCPB"/>
    <property type="match status" value="1"/>
</dbReference>
<evidence type="ECO:0000256" key="1">
    <source>
        <dbReference type="ARBA" id="ARBA00023224"/>
    </source>
</evidence>
<dbReference type="AlphaFoldDB" id="A0A9D6V984"/>
<proteinExistence type="inferred from homology"/>
<dbReference type="SUPFAM" id="SSF58104">
    <property type="entry name" value="Methyl-accepting chemotaxis protein (MCP) signaling domain"/>
    <property type="match status" value="1"/>
</dbReference>
<evidence type="ECO:0000313" key="8">
    <source>
        <dbReference type="Proteomes" id="UP000807825"/>
    </source>
</evidence>
<dbReference type="PROSITE" id="PS50111">
    <property type="entry name" value="CHEMOTAXIS_TRANSDUC_2"/>
    <property type="match status" value="1"/>
</dbReference>
<dbReference type="GO" id="GO:0007165">
    <property type="term" value="P:signal transduction"/>
    <property type="evidence" value="ECO:0007669"/>
    <property type="project" value="UniProtKB-KW"/>
</dbReference>
<dbReference type="SMART" id="SM00283">
    <property type="entry name" value="MA"/>
    <property type="match status" value="1"/>
</dbReference>
<keyword evidence="4" id="KW-1133">Transmembrane helix</keyword>
<comment type="caution">
    <text evidence="7">The sequence shown here is derived from an EMBL/GenBank/DDBJ whole genome shotgun (WGS) entry which is preliminary data.</text>
</comment>
<dbReference type="GO" id="GO:0016020">
    <property type="term" value="C:membrane"/>
    <property type="evidence" value="ECO:0007669"/>
    <property type="project" value="InterPro"/>
</dbReference>
<feature type="domain" description="HAMP" evidence="6">
    <location>
        <begin position="354"/>
        <end position="407"/>
    </location>
</feature>
<gene>
    <name evidence="7" type="ORF">HY912_17575</name>
</gene>
<feature type="domain" description="Methyl-accepting transducer" evidence="5">
    <location>
        <begin position="412"/>
        <end position="648"/>
    </location>
</feature>
<dbReference type="Pfam" id="PF00672">
    <property type="entry name" value="HAMP"/>
    <property type="match status" value="1"/>
</dbReference>
<dbReference type="SMART" id="SM00304">
    <property type="entry name" value="HAMP"/>
    <property type="match status" value="1"/>
</dbReference>
<comment type="similarity">
    <text evidence="2">Belongs to the methyl-accepting chemotaxis (MCP) protein family.</text>
</comment>
<keyword evidence="4" id="KW-0812">Transmembrane</keyword>
<evidence type="ECO:0000256" key="4">
    <source>
        <dbReference type="SAM" id="Phobius"/>
    </source>
</evidence>
<dbReference type="CDD" id="cd06225">
    <property type="entry name" value="HAMP"/>
    <property type="match status" value="1"/>
</dbReference>
<name>A0A9D6V984_9BACT</name>
<feature type="transmembrane region" description="Helical" evidence="4">
    <location>
        <begin position="13"/>
        <end position="35"/>
    </location>
</feature>
<protein>
    <submittedName>
        <fullName evidence="7">Methyl-accepting chemotaxis protein</fullName>
    </submittedName>
</protein>
<feature type="transmembrane region" description="Helical" evidence="4">
    <location>
        <begin position="334"/>
        <end position="353"/>
    </location>
</feature>
<sequence length="686" mass="73480">MARFISKSLTVKFVVYFILIAVIPIGIVGYLSFYASRDSLLTSYSDKLLATGEDRKNGLIELLEEAMLDLKFLTQIHGVDNVFDFVAARSEKDMIVSREGNKAETELRKKIEVELETTLAAWQRIYGQHNGYRDVLLVSPDGHVVYTLKRESDFAEDLKNGALKDSGLGRVWNRVMKTGKPAFADFAQYQPSSAPTAFAAAPHMAANGKIDGLLIVKLGTEGVNRVFSQAQGLGKTAEAYVVGQDRFMRSNSRFEKSSTILKKKIETEGVKAALEGKSEVRIIEDYRGERVLSFFTPVGIKQNADLGADFDWVMLVEIDESEVMEPVRNLAMKIMGAAALIALAVAIVAFFAAKTITKPVIALSGQMAKASNGDLSIEIPGRDRDDELGVLAKSVHLMLSNLRSQVGKVLEAANVVSTASSEISATAAQVVASTSKTTSAVAESATTAAEVKQSAQVAGEKAKEVAQSAHEAVQTSTNGKKATDDTVSKMSLIRDQMESIGETVVRLSEHSQAIEDIIASVQDIADQSNLLAVNASIEAARAGDHGKGFAVVAHEIKTLADQSKHSTEQVRGILEDTRKWVSAVVMATEQGSKAVAAGVQQAEIAGGAIQTLATGVQGWAQTASMVDASSQQQAAGAEQVSLAMSNIDQAMQQVLAGVSQLETAARRLEDMSKLLSELLSGYKLTA</sequence>
<evidence type="ECO:0000313" key="7">
    <source>
        <dbReference type="EMBL" id="MBI5251302.1"/>
    </source>
</evidence>
<dbReference type="EMBL" id="JACRDE010000459">
    <property type="protein sequence ID" value="MBI5251302.1"/>
    <property type="molecule type" value="Genomic_DNA"/>
</dbReference>
<dbReference type="Gene3D" id="1.10.287.950">
    <property type="entry name" value="Methyl-accepting chemotaxis protein"/>
    <property type="match status" value="1"/>
</dbReference>